<dbReference type="EMBL" id="JAUSRE010000005">
    <property type="protein sequence ID" value="MDP9887781.1"/>
    <property type="molecule type" value="Genomic_DNA"/>
</dbReference>
<name>A0ABT9RRC4_9MICC</name>
<gene>
    <name evidence="1" type="ORF">J2X98_001359</name>
</gene>
<evidence type="ECO:0000313" key="1">
    <source>
        <dbReference type="EMBL" id="MDP9887781.1"/>
    </source>
</evidence>
<proteinExistence type="predicted"/>
<organism evidence="1 2">
    <name type="scientific">Pseudarthrobacter enclensis</name>
    <dbReference type="NCBI Taxonomy" id="993070"/>
    <lineage>
        <taxon>Bacteria</taxon>
        <taxon>Bacillati</taxon>
        <taxon>Actinomycetota</taxon>
        <taxon>Actinomycetes</taxon>
        <taxon>Micrococcales</taxon>
        <taxon>Micrococcaceae</taxon>
        <taxon>Pseudarthrobacter</taxon>
    </lineage>
</organism>
<comment type="caution">
    <text evidence="1">The sequence shown here is derived from an EMBL/GenBank/DDBJ whole genome shotgun (WGS) entry which is preliminary data.</text>
</comment>
<evidence type="ECO:0000313" key="2">
    <source>
        <dbReference type="Proteomes" id="UP001226577"/>
    </source>
</evidence>
<keyword evidence="2" id="KW-1185">Reference proteome</keyword>
<protein>
    <submittedName>
        <fullName evidence="1">Uncharacterized protein</fullName>
    </submittedName>
</protein>
<sequence length="49" mass="5672">MFLVNTLNLLLDGRRDEDRRAREDDSPEAFPAGRLTSAAWEGWWHEEAA</sequence>
<dbReference type="Proteomes" id="UP001226577">
    <property type="component" value="Unassembled WGS sequence"/>
</dbReference>
<reference evidence="1 2" key="1">
    <citation type="submission" date="2023-07" db="EMBL/GenBank/DDBJ databases">
        <title>Sorghum-associated microbial communities from plants grown in Nebraska, USA.</title>
        <authorList>
            <person name="Schachtman D."/>
        </authorList>
    </citation>
    <scope>NUCLEOTIDE SEQUENCE [LARGE SCALE GENOMIC DNA]</scope>
    <source>
        <strain evidence="1 2">CC222</strain>
    </source>
</reference>
<dbReference type="RefSeq" id="WP_174237500.1">
    <property type="nucleotide sequence ID" value="NZ_JAUSRE010000005.1"/>
</dbReference>
<accession>A0ABT9RRC4</accession>